<dbReference type="PROSITE" id="PS00518">
    <property type="entry name" value="ZF_RING_1"/>
    <property type="match status" value="1"/>
</dbReference>
<dbReference type="RefSeq" id="XP_005107509.1">
    <property type="nucleotide sequence ID" value="XM_005107452.3"/>
</dbReference>
<evidence type="ECO:0000256" key="6">
    <source>
        <dbReference type="PROSITE-ProRule" id="PRU00504"/>
    </source>
</evidence>
<dbReference type="InterPro" id="IPR011042">
    <property type="entry name" value="6-blade_b-propeller_TolB-like"/>
</dbReference>
<keyword evidence="1" id="KW-0479">Metal-binding</keyword>
<dbReference type="SMART" id="SM00184">
    <property type="entry name" value="RING"/>
    <property type="match status" value="1"/>
</dbReference>
<evidence type="ECO:0000256" key="3">
    <source>
        <dbReference type="ARBA" id="ARBA00022771"/>
    </source>
</evidence>
<keyword evidence="4" id="KW-0862">Zinc</keyword>
<sequence length="623" mass="68881">MATSQRLQQDYLTCTLCSQPFSQPKTLPCLHNFCKKCLSDYLVKEMSGGKHSTFLCPECKKKIYVPDPGKAVNRWAAQFPTNFMLSGMLEAIAQEGESRGQGSAMVRAAKERRGAADIHETRRHLGDSSPKGSPQLNEKRSALRKTISGDSNISMQLNDVQARLTMLQTVLQKDNKDMDHTVNSLRHRLQDQKLRLEKSFEKVYILIEGRKAQLLEELDNTFVEEQDRIAQSQQSFTNDLESVNSCMELLKSLDDRPVSDEVLVDMLDAIMAQLKEIEARPPKVHARDVRFEQTLEAGRSVLQLIDHLGHVTITMSGESETSAGGGGRGSKNNLTSVGRDSFEDSSGAGKTTRLLAKPKFLTAVRTKSDDGKCQQIYDIDVMPNGTIVMTSLGENIVQAAKKWGDTYKITGRLQLDTQPKCIASVSPFYVGVVGISCVYIIAVDDKLTLKKTVHTGKDYMGIAAYTETSLILSCQKPPCIDFVGLNGLISETIDRDHTTGTMLLKNPQFIASSKEGVIYATDASRVPRVLSVNNAGKLLYQYPSDGSPVLKMPQGVCCDSQGHLYVIDRGERKVILLSPSGEKIKDLLTEENGITDPCGICVDKDDVLYVTNNFTEIMVFQTK</sequence>
<dbReference type="InterPro" id="IPR047153">
    <property type="entry name" value="TRIM45/56/19-like"/>
</dbReference>
<dbReference type="InterPro" id="IPR017907">
    <property type="entry name" value="Znf_RING_CS"/>
</dbReference>
<dbReference type="Gene3D" id="3.30.40.10">
    <property type="entry name" value="Zinc/RING finger domain, C3HC4 (zinc finger)"/>
    <property type="match status" value="1"/>
</dbReference>
<evidence type="ECO:0000259" key="8">
    <source>
        <dbReference type="PROSITE" id="PS50089"/>
    </source>
</evidence>
<feature type="region of interest" description="Disordered" evidence="7">
    <location>
        <begin position="316"/>
        <end position="349"/>
    </location>
</feature>
<dbReference type="SUPFAM" id="SSF57850">
    <property type="entry name" value="RING/U-box"/>
    <property type="match status" value="1"/>
</dbReference>
<keyword evidence="2" id="KW-0677">Repeat</keyword>
<dbReference type="SUPFAM" id="SSF63825">
    <property type="entry name" value="YWTD domain"/>
    <property type="match status" value="1"/>
</dbReference>
<dbReference type="InterPro" id="IPR001841">
    <property type="entry name" value="Znf_RING"/>
</dbReference>
<organism evidence="9 10">
    <name type="scientific">Aplysia californica</name>
    <name type="common">California sea hare</name>
    <dbReference type="NCBI Taxonomy" id="6500"/>
    <lineage>
        <taxon>Eukaryota</taxon>
        <taxon>Metazoa</taxon>
        <taxon>Spiralia</taxon>
        <taxon>Lophotrochozoa</taxon>
        <taxon>Mollusca</taxon>
        <taxon>Gastropoda</taxon>
        <taxon>Heterobranchia</taxon>
        <taxon>Euthyneura</taxon>
        <taxon>Tectipleura</taxon>
        <taxon>Aplysiida</taxon>
        <taxon>Aplysioidea</taxon>
        <taxon>Aplysiidae</taxon>
        <taxon>Aplysia</taxon>
    </lineage>
</organism>
<keyword evidence="3 5" id="KW-0863">Zinc-finger</keyword>
<feature type="region of interest" description="Disordered" evidence="7">
    <location>
        <begin position="110"/>
        <end position="141"/>
    </location>
</feature>
<gene>
    <name evidence="10" type="primary">LOC101846526</name>
</gene>
<feature type="compositionally biased region" description="Basic and acidic residues" evidence="7">
    <location>
        <begin position="110"/>
        <end position="126"/>
    </location>
</feature>
<accession>A0ABM0K2W8</accession>
<dbReference type="PANTHER" id="PTHR25462">
    <property type="entry name" value="BONUS, ISOFORM C-RELATED"/>
    <property type="match status" value="1"/>
</dbReference>
<evidence type="ECO:0000256" key="2">
    <source>
        <dbReference type="ARBA" id="ARBA00022737"/>
    </source>
</evidence>
<dbReference type="GeneID" id="101846526"/>
<dbReference type="InterPro" id="IPR027370">
    <property type="entry name" value="Znf-RING_euk"/>
</dbReference>
<feature type="repeat" description="NHL" evidence="6">
    <location>
        <begin position="550"/>
        <end position="580"/>
    </location>
</feature>
<evidence type="ECO:0000256" key="1">
    <source>
        <dbReference type="ARBA" id="ARBA00022723"/>
    </source>
</evidence>
<protein>
    <submittedName>
        <fullName evidence="10">Tripartite motif-containing protein 2</fullName>
    </submittedName>
</protein>
<dbReference type="InterPro" id="IPR013083">
    <property type="entry name" value="Znf_RING/FYVE/PHD"/>
</dbReference>
<dbReference type="Pfam" id="PF13445">
    <property type="entry name" value="zf-RING_UBOX"/>
    <property type="match status" value="1"/>
</dbReference>
<dbReference type="Gene3D" id="2.120.10.30">
    <property type="entry name" value="TolB, C-terminal domain"/>
    <property type="match status" value="1"/>
</dbReference>
<evidence type="ECO:0000256" key="7">
    <source>
        <dbReference type="SAM" id="MobiDB-lite"/>
    </source>
</evidence>
<dbReference type="PROSITE" id="PS51125">
    <property type="entry name" value="NHL"/>
    <property type="match status" value="1"/>
</dbReference>
<proteinExistence type="predicted"/>
<dbReference type="PROSITE" id="PS50089">
    <property type="entry name" value="ZF_RING_2"/>
    <property type="match status" value="1"/>
</dbReference>
<dbReference type="PANTHER" id="PTHR25462:SF296">
    <property type="entry name" value="MEIOTIC P26, ISOFORM F"/>
    <property type="match status" value="1"/>
</dbReference>
<evidence type="ECO:0000313" key="10">
    <source>
        <dbReference type="RefSeq" id="XP_005107509.1"/>
    </source>
</evidence>
<name>A0ABM0K2W8_APLCA</name>
<keyword evidence="9" id="KW-1185">Reference proteome</keyword>
<feature type="domain" description="RING-type" evidence="8">
    <location>
        <begin position="14"/>
        <end position="60"/>
    </location>
</feature>
<dbReference type="InterPro" id="IPR001258">
    <property type="entry name" value="NHL_repeat"/>
</dbReference>
<evidence type="ECO:0000256" key="5">
    <source>
        <dbReference type="PROSITE-ProRule" id="PRU00175"/>
    </source>
</evidence>
<evidence type="ECO:0000313" key="9">
    <source>
        <dbReference type="Proteomes" id="UP000694888"/>
    </source>
</evidence>
<evidence type="ECO:0000256" key="4">
    <source>
        <dbReference type="ARBA" id="ARBA00022833"/>
    </source>
</evidence>
<dbReference type="Proteomes" id="UP000694888">
    <property type="component" value="Unplaced"/>
</dbReference>
<reference evidence="10" key="1">
    <citation type="submission" date="2025-08" db="UniProtKB">
        <authorList>
            <consortium name="RefSeq"/>
        </authorList>
    </citation>
    <scope>IDENTIFICATION</scope>
</reference>